<dbReference type="Pfam" id="PF01926">
    <property type="entry name" value="MMR_HSR1"/>
    <property type="match status" value="1"/>
</dbReference>
<dbReference type="PANTHER" id="PTHR10229:SF0">
    <property type="entry name" value="GTP-BINDING PROTEIN 6-RELATED"/>
    <property type="match status" value="1"/>
</dbReference>
<feature type="domain" description="Hflx-type G" evidence="9">
    <location>
        <begin position="203"/>
        <end position="367"/>
    </location>
</feature>
<evidence type="ECO:0000256" key="7">
    <source>
        <dbReference type="PIRSR" id="PIRSR006809-2"/>
    </source>
</evidence>
<name>A0A098R1X5_9SPIO</name>
<dbReference type="InterPro" id="IPR027417">
    <property type="entry name" value="P-loop_NTPase"/>
</dbReference>
<evidence type="ECO:0000313" key="10">
    <source>
        <dbReference type="EMBL" id="KGE73668.1"/>
    </source>
</evidence>
<dbReference type="STRING" id="1480694.DC28_01540"/>
<feature type="coiled-coil region" evidence="8">
    <location>
        <begin position="169"/>
        <end position="196"/>
    </location>
</feature>
<evidence type="ECO:0000256" key="3">
    <source>
        <dbReference type="ARBA" id="ARBA00022842"/>
    </source>
</evidence>
<evidence type="ECO:0000256" key="5">
    <source>
        <dbReference type="HAMAP-Rule" id="MF_00900"/>
    </source>
</evidence>
<evidence type="ECO:0000313" key="11">
    <source>
        <dbReference type="Proteomes" id="UP000029692"/>
    </source>
</evidence>
<evidence type="ECO:0000256" key="4">
    <source>
        <dbReference type="ARBA" id="ARBA00023134"/>
    </source>
</evidence>
<dbReference type="SUPFAM" id="SSF52540">
    <property type="entry name" value="P-loop containing nucleoside triphosphate hydrolases"/>
    <property type="match status" value="1"/>
</dbReference>
<dbReference type="RefSeq" id="WP_037545200.1">
    <property type="nucleotide sequence ID" value="NZ_JNUP01000004.1"/>
</dbReference>
<reference evidence="10 11" key="1">
    <citation type="submission" date="2014-05" db="EMBL/GenBank/DDBJ databases">
        <title>De novo Genome Sequence of Spirocheata sp.</title>
        <authorList>
            <person name="Shivani Y."/>
            <person name="Subhash Y."/>
            <person name="Tushar L."/>
            <person name="Sasikala C."/>
            <person name="Ramana C.V."/>
        </authorList>
    </citation>
    <scope>NUCLEOTIDE SEQUENCE [LARGE SCALE GENOMIC DNA]</scope>
    <source>
        <strain evidence="10 11">JC230</strain>
    </source>
</reference>
<dbReference type="InterPro" id="IPR045498">
    <property type="entry name" value="HflX_C"/>
</dbReference>
<dbReference type="Gene3D" id="6.10.250.2860">
    <property type="match status" value="1"/>
</dbReference>
<gene>
    <name evidence="5" type="primary">hflX</name>
    <name evidence="10" type="ORF">DC28_01540</name>
</gene>
<evidence type="ECO:0000256" key="1">
    <source>
        <dbReference type="ARBA" id="ARBA00022723"/>
    </source>
</evidence>
<keyword evidence="1 7" id="KW-0479">Metal-binding</keyword>
<dbReference type="Pfam" id="PF19275">
    <property type="entry name" value="HflX_C"/>
    <property type="match status" value="1"/>
</dbReference>
<dbReference type="GO" id="GO:0003924">
    <property type="term" value="F:GTPase activity"/>
    <property type="evidence" value="ECO:0007669"/>
    <property type="project" value="UniProtKB-UniRule"/>
</dbReference>
<dbReference type="GO" id="GO:0005737">
    <property type="term" value="C:cytoplasm"/>
    <property type="evidence" value="ECO:0007669"/>
    <property type="project" value="UniProtKB-SubCell"/>
</dbReference>
<dbReference type="PRINTS" id="PR00326">
    <property type="entry name" value="GTP1OBG"/>
</dbReference>
<dbReference type="InterPro" id="IPR016496">
    <property type="entry name" value="GTPase_HflX"/>
</dbReference>
<comment type="subunit">
    <text evidence="5">Monomer. Associates with the 50S ribosomal subunit.</text>
</comment>
<feature type="binding site" evidence="7">
    <location>
        <position position="216"/>
    </location>
    <ligand>
        <name>Mg(2+)</name>
        <dbReference type="ChEBI" id="CHEBI:18420"/>
    </ligand>
</feature>
<dbReference type="InterPro" id="IPR006073">
    <property type="entry name" value="GTP-bd"/>
</dbReference>
<evidence type="ECO:0000259" key="9">
    <source>
        <dbReference type="PROSITE" id="PS51705"/>
    </source>
</evidence>
<dbReference type="GO" id="GO:0046872">
    <property type="term" value="F:metal ion binding"/>
    <property type="evidence" value="ECO:0007669"/>
    <property type="project" value="UniProtKB-KW"/>
</dbReference>
<dbReference type="Proteomes" id="UP000029692">
    <property type="component" value="Unassembled WGS sequence"/>
</dbReference>
<dbReference type="GO" id="GO:0005525">
    <property type="term" value="F:GTP binding"/>
    <property type="evidence" value="ECO:0007669"/>
    <property type="project" value="UniProtKB-UniRule"/>
</dbReference>
<dbReference type="Pfam" id="PF16360">
    <property type="entry name" value="GTP-bdg_M"/>
    <property type="match status" value="1"/>
</dbReference>
<keyword evidence="2 5" id="KW-0547">Nucleotide-binding</keyword>
<keyword evidence="8" id="KW-0175">Coiled coil</keyword>
<evidence type="ECO:0000256" key="2">
    <source>
        <dbReference type="ARBA" id="ARBA00022741"/>
    </source>
</evidence>
<dbReference type="Gene3D" id="3.40.50.300">
    <property type="entry name" value="P-loop containing nucleotide triphosphate hydrolases"/>
    <property type="match status" value="1"/>
</dbReference>
<dbReference type="AlphaFoldDB" id="A0A098R1X5"/>
<dbReference type="Gene3D" id="3.40.50.11060">
    <property type="entry name" value="GTPase HflX, N-terminal domain"/>
    <property type="match status" value="1"/>
</dbReference>
<feature type="binding site" evidence="6">
    <location>
        <begin position="256"/>
        <end position="259"/>
    </location>
    <ligand>
        <name>GTP</name>
        <dbReference type="ChEBI" id="CHEBI:37565"/>
    </ligand>
</feature>
<feature type="binding site" evidence="6">
    <location>
        <begin position="209"/>
        <end position="216"/>
    </location>
    <ligand>
        <name>GTP</name>
        <dbReference type="ChEBI" id="CHEBI:37565"/>
    </ligand>
</feature>
<evidence type="ECO:0000256" key="6">
    <source>
        <dbReference type="PIRSR" id="PIRSR006809-1"/>
    </source>
</evidence>
<dbReference type="CDD" id="cd01878">
    <property type="entry name" value="HflX"/>
    <property type="match status" value="1"/>
</dbReference>
<comment type="caution">
    <text evidence="10">The sequence shown here is derived from an EMBL/GenBank/DDBJ whole genome shotgun (WGS) entry which is preliminary data.</text>
</comment>
<dbReference type="eggNOG" id="COG2262">
    <property type="taxonomic scope" value="Bacteria"/>
</dbReference>
<organism evidence="10 11">
    <name type="scientific">Spirochaeta lutea</name>
    <dbReference type="NCBI Taxonomy" id="1480694"/>
    <lineage>
        <taxon>Bacteria</taxon>
        <taxon>Pseudomonadati</taxon>
        <taxon>Spirochaetota</taxon>
        <taxon>Spirochaetia</taxon>
        <taxon>Spirochaetales</taxon>
        <taxon>Spirochaetaceae</taxon>
        <taxon>Spirochaeta</taxon>
    </lineage>
</organism>
<comment type="similarity">
    <text evidence="5">Belongs to the TRAFAC class OBG-HflX-like GTPase superfamily. HflX GTPase family.</text>
</comment>
<feature type="binding site" evidence="6">
    <location>
        <begin position="321"/>
        <end position="324"/>
    </location>
    <ligand>
        <name>GTP</name>
        <dbReference type="ChEBI" id="CHEBI:37565"/>
    </ligand>
</feature>
<proteinExistence type="inferred from homology"/>
<dbReference type="GO" id="GO:0043022">
    <property type="term" value="F:ribosome binding"/>
    <property type="evidence" value="ECO:0007669"/>
    <property type="project" value="TreeGrafter"/>
</dbReference>
<comment type="function">
    <text evidence="5">GTPase that associates with the 50S ribosomal subunit and may have a role during protein synthesis or ribosome biogenesis.</text>
</comment>
<keyword evidence="5" id="KW-0963">Cytoplasm</keyword>
<dbReference type="HAMAP" id="MF_00900">
    <property type="entry name" value="GTPase_HflX"/>
    <property type="match status" value="1"/>
</dbReference>
<comment type="subcellular location">
    <subcellularLocation>
        <location evidence="5">Cytoplasm</location>
    </subcellularLocation>
    <text evidence="5">May associate with membranes.</text>
</comment>
<keyword evidence="4 5" id="KW-0342">GTP-binding</keyword>
<dbReference type="InterPro" id="IPR025121">
    <property type="entry name" value="GTPase_HflX_N"/>
</dbReference>
<dbReference type="PROSITE" id="PS51705">
    <property type="entry name" value="G_HFLX"/>
    <property type="match status" value="1"/>
</dbReference>
<sequence length="425" mass="47039">MIEHTTLEPDRAFLVGIQDPGENPGQAKAHLEELIRLTETMGAQAVANLTAKISDPNPKLILGTGKADEIIQAAEEAEADILIIDSDLSPSQQRNWERLSGLPVLDRQLVILEIFAQRAQTKEARLQVDLARYEYALPRLTRAWTHLGRQRGGTRGTRGEGEKQIEADRRIIEARIAKIKQDLQQVQKQRATLRKGRESVPVPTAALVGYTNAGKSSLLKTLTQAEILVEDKLFATLDPTTRRFELGDGLAMLLTDTVGFIRKLPHGLVDAFRSTLEETTRADLLIHLADASNPEVIPHLTTTETVLQEIGATAPRLLVFNKIDAAPEATLTALQSAYPEAVCISAITGQGLDLLAQELKDFLRGRFQRFCVLLPFAREDLVALAHRSGVVEEKKYQESGIHLQGTIPERLVSHFEPYKISQDVI</sequence>
<feature type="binding site" evidence="7">
    <location>
        <position position="236"/>
    </location>
    <ligand>
        <name>Mg(2+)</name>
        <dbReference type="ChEBI" id="CHEBI:18420"/>
    </ligand>
</feature>
<dbReference type="OrthoDB" id="9812272at2"/>
<feature type="binding site" evidence="6">
    <location>
        <begin position="234"/>
        <end position="238"/>
    </location>
    <ligand>
        <name>GTP</name>
        <dbReference type="ChEBI" id="CHEBI:37565"/>
    </ligand>
</feature>
<keyword evidence="3 7" id="KW-0460">Magnesium</keyword>
<dbReference type="InterPro" id="IPR030394">
    <property type="entry name" value="G_HFLX_dom"/>
</dbReference>
<keyword evidence="11" id="KW-1185">Reference proteome</keyword>
<dbReference type="InterPro" id="IPR032305">
    <property type="entry name" value="GTP-bd_M"/>
</dbReference>
<dbReference type="PANTHER" id="PTHR10229">
    <property type="entry name" value="GTP-BINDING PROTEIN HFLX"/>
    <property type="match status" value="1"/>
</dbReference>
<protein>
    <recommendedName>
        <fullName evidence="5">GTPase HflX</fullName>
    </recommendedName>
    <alternativeName>
        <fullName evidence="5">GTP-binding protein HflX</fullName>
    </alternativeName>
</protein>
<accession>A0A098R1X5</accession>
<dbReference type="PIRSF" id="PIRSF006809">
    <property type="entry name" value="GTP-binding_hflX_prd"/>
    <property type="match status" value="1"/>
</dbReference>
<dbReference type="NCBIfam" id="TIGR03156">
    <property type="entry name" value="GTP_HflX"/>
    <property type="match status" value="1"/>
</dbReference>
<evidence type="ECO:0000256" key="8">
    <source>
        <dbReference type="SAM" id="Coils"/>
    </source>
</evidence>
<dbReference type="EMBL" id="JNUP01000004">
    <property type="protein sequence ID" value="KGE73668.1"/>
    <property type="molecule type" value="Genomic_DNA"/>
</dbReference>
<dbReference type="Pfam" id="PF13167">
    <property type="entry name" value="GTP-bdg_N"/>
    <property type="match status" value="1"/>
</dbReference>
<comment type="cofactor">
    <cofactor evidence="7">
        <name>Mg(2+)</name>
        <dbReference type="ChEBI" id="CHEBI:18420"/>
    </cofactor>
</comment>
<dbReference type="InterPro" id="IPR042108">
    <property type="entry name" value="GTPase_HflX_N_sf"/>
</dbReference>